<dbReference type="Pfam" id="PF01458">
    <property type="entry name" value="SUFBD_core"/>
    <property type="match status" value="1"/>
</dbReference>
<dbReference type="PANTHER" id="PTHR30508">
    <property type="entry name" value="FES CLUSTER ASSEMBLY PROTEIN SUF"/>
    <property type="match status" value="1"/>
</dbReference>
<protein>
    <submittedName>
        <fullName evidence="2">SufD family Fe-S cluster assembly protein</fullName>
    </submittedName>
</protein>
<name>A0A497E523_UNCAE</name>
<proteinExistence type="predicted"/>
<dbReference type="GO" id="GO:0016226">
    <property type="term" value="P:iron-sulfur cluster assembly"/>
    <property type="evidence" value="ECO:0007669"/>
    <property type="project" value="InterPro"/>
</dbReference>
<evidence type="ECO:0000313" key="3">
    <source>
        <dbReference type="Proteomes" id="UP000279422"/>
    </source>
</evidence>
<dbReference type="EMBL" id="QMPZ01000018">
    <property type="protein sequence ID" value="RLE10088.1"/>
    <property type="molecule type" value="Genomic_DNA"/>
</dbReference>
<reference evidence="2 3" key="1">
    <citation type="submission" date="2018-06" db="EMBL/GenBank/DDBJ databases">
        <title>Extensive metabolic versatility and redundancy in microbially diverse, dynamic hydrothermal sediments.</title>
        <authorList>
            <person name="Dombrowski N."/>
            <person name="Teske A."/>
            <person name="Baker B.J."/>
        </authorList>
    </citation>
    <scope>NUCLEOTIDE SEQUENCE [LARGE SCALE GENOMIC DNA]</scope>
    <source>
        <strain evidence="2">B47_G16</strain>
    </source>
</reference>
<feature type="domain" description="SUF system FeS cluster assembly SufBD core" evidence="1">
    <location>
        <begin position="90"/>
        <end position="308"/>
    </location>
</feature>
<evidence type="ECO:0000259" key="1">
    <source>
        <dbReference type="Pfam" id="PF01458"/>
    </source>
</evidence>
<dbReference type="InterPro" id="IPR000825">
    <property type="entry name" value="SUF_FeS_clus_asmbl_SufBD_core"/>
</dbReference>
<dbReference type="AlphaFoldDB" id="A0A497E523"/>
<gene>
    <name evidence="2" type="ORF">DRJ00_02560</name>
</gene>
<dbReference type="Proteomes" id="UP000279422">
    <property type="component" value="Unassembled WGS sequence"/>
</dbReference>
<dbReference type="InterPro" id="IPR037284">
    <property type="entry name" value="SUF_FeS_clus_asmbl_SufBD_sf"/>
</dbReference>
<sequence>MNDYEAILKAYELAGGDPSSLQFPQVGSLVVEENKILSFNEVEGLVMEPERTQRGVKAKIVVKESCKIKNPVHLCFGVIPEEGTQEIIMEIILEDNSYVKLLAHCTFPNAVRVKHTMQAEIKIGKGAHLSYEEAHYHGPSGGIEVIPRAKVSISSGGRLTNSFSLIKGRVGILDLDYDVQVEREGIAELIAKIYGRGEDRIKIVEKVSLNGENARSLIKSRIVVIDRAQSKVIGETYGNAPGARGHVDCMEIVEGKAKAQAIPKVSVAHSQAKVTHEAAIGRIDKRQLETLMARGLEESEAVDTVIKGILR</sequence>
<dbReference type="InterPro" id="IPR055346">
    <property type="entry name" value="Fe-S_cluster_assembly_SufBD"/>
</dbReference>
<organism evidence="2 3">
    <name type="scientific">Aerophobetes bacterium</name>
    <dbReference type="NCBI Taxonomy" id="2030807"/>
    <lineage>
        <taxon>Bacteria</taxon>
        <taxon>Candidatus Aerophobota</taxon>
    </lineage>
</organism>
<evidence type="ECO:0000313" key="2">
    <source>
        <dbReference type="EMBL" id="RLE10088.1"/>
    </source>
</evidence>
<dbReference type="PANTHER" id="PTHR30508:SF6">
    <property type="entry name" value="UPF0051 PROTEIN MJ0034"/>
    <property type="match status" value="1"/>
</dbReference>
<accession>A0A497E523</accession>
<comment type="caution">
    <text evidence="2">The sequence shown here is derived from an EMBL/GenBank/DDBJ whole genome shotgun (WGS) entry which is preliminary data.</text>
</comment>
<dbReference type="SUPFAM" id="SSF101960">
    <property type="entry name" value="Stabilizer of iron transporter SufD"/>
    <property type="match status" value="1"/>
</dbReference>